<dbReference type="Proteomes" id="UP001597508">
    <property type="component" value="Unassembled WGS sequence"/>
</dbReference>
<evidence type="ECO:0000313" key="1">
    <source>
        <dbReference type="EMBL" id="MFD2567332.1"/>
    </source>
</evidence>
<gene>
    <name evidence="1" type="ORF">ACFSRZ_08105</name>
</gene>
<dbReference type="EMBL" id="JBHULH010000003">
    <property type="protein sequence ID" value="MFD2567332.1"/>
    <property type="molecule type" value="Genomic_DNA"/>
</dbReference>
<keyword evidence="2" id="KW-1185">Reference proteome</keyword>
<comment type="caution">
    <text evidence="1">The sequence shown here is derived from an EMBL/GenBank/DDBJ whole genome shotgun (WGS) entry which is preliminary data.</text>
</comment>
<name>A0ABW5LSF0_9FLAO</name>
<accession>A0ABW5LSF0</accession>
<proteinExistence type="predicted"/>
<evidence type="ECO:0000313" key="2">
    <source>
        <dbReference type="Proteomes" id="UP001597508"/>
    </source>
</evidence>
<dbReference type="RefSeq" id="WP_379666040.1">
    <property type="nucleotide sequence ID" value="NZ_JBHULH010000003.1"/>
</dbReference>
<protein>
    <submittedName>
        <fullName evidence="1">Uncharacterized protein</fullName>
    </submittedName>
</protein>
<organism evidence="1 2">
    <name type="scientific">Pseudotenacibaculum haliotis</name>
    <dbReference type="NCBI Taxonomy" id="1862138"/>
    <lineage>
        <taxon>Bacteria</taxon>
        <taxon>Pseudomonadati</taxon>
        <taxon>Bacteroidota</taxon>
        <taxon>Flavobacteriia</taxon>
        <taxon>Flavobacteriales</taxon>
        <taxon>Flavobacteriaceae</taxon>
        <taxon>Pseudotenacibaculum</taxon>
    </lineage>
</organism>
<reference evidence="2" key="1">
    <citation type="journal article" date="2019" name="Int. J. Syst. Evol. Microbiol.">
        <title>The Global Catalogue of Microorganisms (GCM) 10K type strain sequencing project: providing services to taxonomists for standard genome sequencing and annotation.</title>
        <authorList>
            <consortium name="The Broad Institute Genomics Platform"/>
            <consortium name="The Broad Institute Genome Sequencing Center for Infectious Disease"/>
            <person name="Wu L."/>
            <person name="Ma J."/>
        </authorList>
    </citation>
    <scope>NUCLEOTIDE SEQUENCE [LARGE SCALE GENOMIC DNA]</scope>
    <source>
        <strain evidence="2">KCTC 52127</strain>
    </source>
</reference>
<sequence length="243" mass="27929">MKKTILLLFTISSLSLFGQEKLSIEIDNPQPRVDQRVTFSINIDFLASYLKKELGKNIELTRSKSIFGSQSDDFERVVVFKKAKKYKVGPFNFEFNGKKYTTNTIEIKVLPKLPMEEGLWLRLAEFEGDKYLILEQLVKNRPNKTINENGGYTHTIGGVKPEGIELADLNENLTEGIHLDFYSSSSNTLTPEGAELFDIGYTYSIKKYEITFDENFEGDYKISEKDIKNLPKIFNIGKIRLRK</sequence>